<dbReference type="InterPro" id="IPR001245">
    <property type="entry name" value="Ser-Thr/Tyr_kinase_cat_dom"/>
</dbReference>
<evidence type="ECO:0000256" key="7">
    <source>
        <dbReference type="ARBA" id="ARBA00023136"/>
    </source>
</evidence>
<dbReference type="InterPro" id="IPR000719">
    <property type="entry name" value="Prot_kinase_dom"/>
</dbReference>
<dbReference type="SUPFAM" id="SSF56112">
    <property type="entry name" value="Protein kinase-like (PK-like)"/>
    <property type="match status" value="1"/>
</dbReference>
<dbReference type="PANTHER" id="PTHR48007:SF58">
    <property type="entry name" value="PROTEIN KINASE DOMAIN-CONTAINING PROTEIN"/>
    <property type="match status" value="1"/>
</dbReference>
<evidence type="ECO:0000256" key="4">
    <source>
        <dbReference type="ARBA" id="ARBA00022729"/>
    </source>
</evidence>
<dbReference type="Pfam" id="PF08263">
    <property type="entry name" value="LRRNT_2"/>
    <property type="match status" value="1"/>
</dbReference>
<evidence type="ECO:0000256" key="3">
    <source>
        <dbReference type="ARBA" id="ARBA00022692"/>
    </source>
</evidence>
<dbReference type="Proteomes" id="UP001604277">
    <property type="component" value="Unassembled WGS sequence"/>
</dbReference>
<dbReference type="EMBL" id="JBFOLJ010000013">
    <property type="protein sequence ID" value="KAL2483255.1"/>
    <property type="molecule type" value="Genomic_DNA"/>
</dbReference>
<protein>
    <submittedName>
        <fullName evidence="13">Protein STRUBBELIG-RECEPTOR FAMILY 3</fullName>
    </submittedName>
</protein>
<keyword evidence="14" id="KW-1185">Reference proteome</keyword>
<feature type="transmembrane region" description="Helical" evidence="10">
    <location>
        <begin position="321"/>
        <end position="343"/>
    </location>
</feature>
<dbReference type="FunFam" id="3.30.200.20:FF:000125">
    <property type="entry name" value="Protein STRUBBELIG-RECEPTOR FAMILY 8"/>
    <property type="match status" value="1"/>
</dbReference>
<dbReference type="GO" id="GO:0016020">
    <property type="term" value="C:membrane"/>
    <property type="evidence" value="ECO:0007669"/>
    <property type="project" value="UniProtKB-SubCell"/>
</dbReference>
<evidence type="ECO:0000256" key="6">
    <source>
        <dbReference type="ARBA" id="ARBA00022989"/>
    </source>
</evidence>
<keyword evidence="7 10" id="KW-0472">Membrane</keyword>
<dbReference type="InterPro" id="IPR046959">
    <property type="entry name" value="PRK1-6/SRF4-like"/>
</dbReference>
<keyword evidence="3 10" id="KW-0812">Transmembrane</keyword>
<evidence type="ECO:0000313" key="13">
    <source>
        <dbReference type="EMBL" id="KAL2483255.1"/>
    </source>
</evidence>
<proteinExistence type="predicted"/>
<feature type="chain" id="PRO_5044878529" evidence="11">
    <location>
        <begin position="31"/>
        <end position="567"/>
    </location>
</feature>
<keyword evidence="4 11" id="KW-0732">Signal</keyword>
<dbReference type="InterPro" id="IPR001611">
    <property type="entry name" value="Leu-rich_rpt"/>
</dbReference>
<evidence type="ECO:0000256" key="9">
    <source>
        <dbReference type="SAM" id="MobiDB-lite"/>
    </source>
</evidence>
<accession>A0ABD1R489</accession>
<keyword evidence="5" id="KW-0677">Repeat</keyword>
<keyword evidence="8" id="KW-0675">Receptor</keyword>
<evidence type="ECO:0000313" key="14">
    <source>
        <dbReference type="Proteomes" id="UP001604277"/>
    </source>
</evidence>
<dbReference type="Gene3D" id="3.80.10.10">
    <property type="entry name" value="Ribonuclease Inhibitor"/>
    <property type="match status" value="1"/>
</dbReference>
<dbReference type="Gene3D" id="1.10.510.10">
    <property type="entry name" value="Transferase(Phosphotransferase) domain 1"/>
    <property type="match status" value="1"/>
</dbReference>
<dbReference type="InterPro" id="IPR011009">
    <property type="entry name" value="Kinase-like_dom_sf"/>
</dbReference>
<keyword evidence="6 10" id="KW-1133">Transmembrane helix</keyword>
<evidence type="ECO:0000256" key="1">
    <source>
        <dbReference type="ARBA" id="ARBA00004370"/>
    </source>
</evidence>
<feature type="compositionally biased region" description="Pro residues" evidence="9">
    <location>
        <begin position="255"/>
        <end position="272"/>
    </location>
</feature>
<keyword evidence="2" id="KW-0433">Leucine-rich repeat</keyword>
<evidence type="ECO:0000256" key="8">
    <source>
        <dbReference type="ARBA" id="ARBA00023170"/>
    </source>
</evidence>
<feature type="signal peptide" evidence="11">
    <location>
        <begin position="1"/>
        <end position="30"/>
    </location>
</feature>
<name>A0ABD1R489_9LAMI</name>
<evidence type="ECO:0000256" key="11">
    <source>
        <dbReference type="SAM" id="SignalP"/>
    </source>
</evidence>
<evidence type="ECO:0000256" key="5">
    <source>
        <dbReference type="ARBA" id="ARBA00022737"/>
    </source>
</evidence>
<dbReference type="PROSITE" id="PS50011">
    <property type="entry name" value="PROTEIN_KINASE_DOM"/>
    <property type="match status" value="1"/>
</dbReference>
<reference evidence="14" key="1">
    <citation type="submission" date="2024-07" db="EMBL/GenBank/DDBJ databases">
        <title>Two chromosome-level genome assemblies of Korean endemic species Abeliophyllum distichum and Forsythia ovata (Oleaceae).</title>
        <authorList>
            <person name="Jang H."/>
        </authorList>
    </citation>
    <scope>NUCLEOTIDE SEQUENCE [LARGE SCALE GENOMIC DNA]</scope>
</reference>
<dbReference type="InterPro" id="IPR013210">
    <property type="entry name" value="LRR_N_plant-typ"/>
</dbReference>
<organism evidence="13 14">
    <name type="scientific">Forsythia ovata</name>
    <dbReference type="NCBI Taxonomy" id="205694"/>
    <lineage>
        <taxon>Eukaryota</taxon>
        <taxon>Viridiplantae</taxon>
        <taxon>Streptophyta</taxon>
        <taxon>Embryophyta</taxon>
        <taxon>Tracheophyta</taxon>
        <taxon>Spermatophyta</taxon>
        <taxon>Magnoliopsida</taxon>
        <taxon>eudicotyledons</taxon>
        <taxon>Gunneridae</taxon>
        <taxon>Pentapetalae</taxon>
        <taxon>asterids</taxon>
        <taxon>lamiids</taxon>
        <taxon>Lamiales</taxon>
        <taxon>Oleaceae</taxon>
        <taxon>Forsythieae</taxon>
        <taxon>Forsythia</taxon>
    </lineage>
</organism>
<evidence type="ECO:0000256" key="2">
    <source>
        <dbReference type="ARBA" id="ARBA00022614"/>
    </source>
</evidence>
<evidence type="ECO:0000256" key="10">
    <source>
        <dbReference type="SAM" id="Phobius"/>
    </source>
</evidence>
<comment type="subcellular location">
    <subcellularLocation>
        <location evidence="1">Membrane</location>
    </subcellularLocation>
</comment>
<dbReference type="Pfam" id="PF13855">
    <property type="entry name" value="LRR_8"/>
    <property type="match status" value="1"/>
</dbReference>
<dbReference type="FunFam" id="3.80.10.10:FF:000062">
    <property type="entry name" value="protein STRUBBELIG-RECEPTOR FAMILY 3"/>
    <property type="match status" value="1"/>
</dbReference>
<feature type="region of interest" description="Disordered" evidence="9">
    <location>
        <begin position="249"/>
        <end position="312"/>
    </location>
</feature>
<dbReference type="AlphaFoldDB" id="A0ABD1R489"/>
<feature type="domain" description="Protein kinase" evidence="12">
    <location>
        <begin position="453"/>
        <end position="567"/>
    </location>
</feature>
<dbReference type="InterPro" id="IPR032675">
    <property type="entry name" value="LRR_dom_sf"/>
</dbReference>
<dbReference type="Pfam" id="PF07714">
    <property type="entry name" value="PK_Tyr_Ser-Thr"/>
    <property type="match status" value="1"/>
</dbReference>
<gene>
    <name evidence="13" type="ORF">Fot_44699</name>
</gene>
<evidence type="ECO:0000259" key="12">
    <source>
        <dbReference type="PROSITE" id="PS50011"/>
    </source>
</evidence>
<feature type="region of interest" description="Disordered" evidence="9">
    <location>
        <begin position="358"/>
        <end position="386"/>
    </location>
</feature>
<comment type="caution">
    <text evidence="13">The sequence shown here is derived from an EMBL/GenBank/DDBJ whole genome shotgun (WGS) entry which is preliminary data.</text>
</comment>
<dbReference type="PANTHER" id="PTHR48007">
    <property type="entry name" value="LEUCINE-RICH REPEAT RECEPTOR-LIKE PROTEIN KINASE PXC1"/>
    <property type="match status" value="1"/>
</dbReference>
<sequence length="567" mass="61127">MGGSRSVENCLNLKILVGFILVFAIRFSHGDTNPNDVAALNSLYVSLESPSLPGWVASGGDPCGEAWQGIQCDGGTTISSITLNGANLGGELGDSLGTFSSIKSIELSNNLIGGSIPSELPATLQNFFLSDNKFTGSIPSSLSSLSQLSALSLNNNQLTGEIPDSFEGLTALVNLDFSSNSLSGQLPPSLRNLSSLTTLHLQNNQLSGALDVLQDLPLRDLNIENNQFSGPIPAKLLSIPNFRKDGNSFNSSIAPLPPPAGTGTPPPAPPFFLGPTSQQTPPTSGRRHGKQGDPGRPSEGPSATKESNSVKSKKSSRIKRIVWISIAAVLLFIILVLAILLFVPKCLEKRRETYRTPKRHEIAPFTSTRENPRDGGSMVQPSHDKEKAPSVAVVRPNAENEQRAVGSIPKPWNEREPIAEAEATVAKSSTRQIPATSVKAYTIASLQQYTNSFSQENLIGGGMLGNVYKAQLPDGRLLAVKKLDKRVSNQQKDDQFLELVNSLDKIRHANVVELMGYCVEHGQRLLIYEYCSNGTLQDALHSDDEFKKKLSWNTRIRMALGAARALE</sequence>
<dbReference type="SUPFAM" id="SSF52058">
    <property type="entry name" value="L domain-like"/>
    <property type="match status" value="1"/>
</dbReference>